<evidence type="ECO:0000256" key="1">
    <source>
        <dbReference type="ARBA" id="ARBA00005147"/>
    </source>
</evidence>
<dbReference type="PIRSF" id="PIRSF000136">
    <property type="entry name" value="LGO_GLO"/>
    <property type="match status" value="1"/>
</dbReference>
<dbReference type="InterPro" id="IPR010031">
    <property type="entry name" value="FAD_lactone_oxidase-like"/>
</dbReference>
<keyword evidence="4" id="KW-0560">Oxidoreductase</keyword>
<dbReference type="InterPro" id="IPR016166">
    <property type="entry name" value="FAD-bd_PCMH"/>
</dbReference>
<evidence type="ECO:0000256" key="3">
    <source>
        <dbReference type="ARBA" id="ARBA00022644"/>
    </source>
</evidence>
<dbReference type="GO" id="GO:0071949">
    <property type="term" value="F:FAD binding"/>
    <property type="evidence" value="ECO:0007669"/>
    <property type="project" value="InterPro"/>
</dbReference>
<dbReference type="PANTHER" id="PTHR43762">
    <property type="entry name" value="L-GULONOLACTONE OXIDASE"/>
    <property type="match status" value="1"/>
</dbReference>
<dbReference type="RefSeq" id="WP_153759178.1">
    <property type="nucleotide sequence ID" value="NZ_CP045851.1"/>
</dbReference>
<dbReference type="InterPro" id="IPR006094">
    <property type="entry name" value="Oxid_FAD_bind_N"/>
</dbReference>
<dbReference type="InterPro" id="IPR016169">
    <property type="entry name" value="FAD-bd_PCMH_sub2"/>
</dbReference>
<evidence type="ECO:0000313" key="6">
    <source>
        <dbReference type="EMBL" id="QGG95070.1"/>
    </source>
</evidence>
<keyword evidence="7" id="KW-1185">Reference proteome</keyword>
<dbReference type="Gene3D" id="3.30.43.10">
    <property type="entry name" value="Uridine Diphospho-n-acetylenolpyruvylglucosamine Reductase, domain 2"/>
    <property type="match status" value="1"/>
</dbReference>
<dbReference type="GO" id="GO:0003885">
    <property type="term" value="F:D-arabinono-1,4-lactone oxidase activity"/>
    <property type="evidence" value="ECO:0007669"/>
    <property type="project" value="InterPro"/>
</dbReference>
<dbReference type="Gene3D" id="3.30.70.2520">
    <property type="match status" value="1"/>
</dbReference>
<dbReference type="PANTHER" id="PTHR43762:SF1">
    <property type="entry name" value="D-ARABINONO-1,4-LACTONE OXIDASE"/>
    <property type="match status" value="1"/>
</dbReference>
<accession>A0A5Q2RMH5</accession>
<dbReference type="PROSITE" id="PS51387">
    <property type="entry name" value="FAD_PCMH"/>
    <property type="match status" value="1"/>
</dbReference>
<evidence type="ECO:0000256" key="4">
    <source>
        <dbReference type="ARBA" id="ARBA00023002"/>
    </source>
</evidence>
<proteinExistence type="inferred from homology"/>
<evidence type="ECO:0000259" key="5">
    <source>
        <dbReference type="PROSITE" id="PS51387"/>
    </source>
</evidence>
<comment type="similarity">
    <text evidence="2">Belongs to the oxygen-dependent FAD-linked oxidoreductase family.</text>
</comment>
<dbReference type="InterPro" id="IPR036318">
    <property type="entry name" value="FAD-bd_PCMH-like_sf"/>
</dbReference>
<comment type="pathway">
    <text evidence="1">Cofactor biosynthesis; L-ascorbate biosynthesis.</text>
</comment>
<dbReference type="GO" id="GO:0019853">
    <property type="term" value="P:L-ascorbic acid biosynthetic process"/>
    <property type="evidence" value="ECO:0007669"/>
    <property type="project" value="UniProtKB-UniPathway"/>
</dbReference>
<dbReference type="Gene3D" id="1.10.45.10">
    <property type="entry name" value="Vanillyl-alcohol Oxidase, Chain A, domain 4"/>
    <property type="match status" value="1"/>
</dbReference>
<organism evidence="6 7">
    <name type="scientific">Actinomarinicola tropica</name>
    <dbReference type="NCBI Taxonomy" id="2789776"/>
    <lineage>
        <taxon>Bacteria</taxon>
        <taxon>Bacillati</taxon>
        <taxon>Actinomycetota</taxon>
        <taxon>Acidimicrobiia</taxon>
        <taxon>Acidimicrobiales</taxon>
        <taxon>Iamiaceae</taxon>
        <taxon>Actinomarinicola</taxon>
    </lineage>
</organism>
<gene>
    <name evidence="6" type="ORF">GH723_08095</name>
</gene>
<dbReference type="Pfam" id="PF04030">
    <property type="entry name" value="ALO"/>
    <property type="match status" value="2"/>
</dbReference>
<name>A0A5Q2RMH5_9ACTN</name>
<dbReference type="AlphaFoldDB" id="A0A5Q2RMH5"/>
<dbReference type="InterPro" id="IPR016167">
    <property type="entry name" value="FAD-bd_PCMH_sub1"/>
</dbReference>
<dbReference type="Gene3D" id="3.30.465.10">
    <property type="match status" value="1"/>
</dbReference>
<evidence type="ECO:0000256" key="2">
    <source>
        <dbReference type="ARBA" id="ARBA00005466"/>
    </source>
</evidence>
<dbReference type="InterPro" id="IPR016171">
    <property type="entry name" value="Vanillyl_alc_oxidase_C-sub2"/>
</dbReference>
<dbReference type="GO" id="GO:0016020">
    <property type="term" value="C:membrane"/>
    <property type="evidence" value="ECO:0007669"/>
    <property type="project" value="InterPro"/>
</dbReference>
<dbReference type="KEGG" id="atq:GH723_08095"/>
<keyword evidence="3" id="KW-0060">Ascorbate biosynthesis</keyword>
<dbReference type="Proteomes" id="UP000334019">
    <property type="component" value="Chromosome"/>
</dbReference>
<dbReference type="InterPro" id="IPR007173">
    <property type="entry name" value="ALO_C"/>
</dbReference>
<feature type="domain" description="FAD-binding PCMH-type" evidence="5">
    <location>
        <begin position="11"/>
        <end position="184"/>
    </location>
</feature>
<dbReference type="InterPro" id="IPR006093">
    <property type="entry name" value="Oxy_OxRdtase_FAD_BS"/>
</dbReference>
<dbReference type="UniPathway" id="UPA00132"/>
<dbReference type="PROSITE" id="PS00862">
    <property type="entry name" value="OX2_COVAL_FAD"/>
    <property type="match status" value="1"/>
</dbReference>
<reference evidence="6 7" key="1">
    <citation type="submission" date="2019-11" db="EMBL/GenBank/DDBJ databases">
        <authorList>
            <person name="He Y."/>
        </authorList>
    </citation>
    <scope>NUCLEOTIDE SEQUENCE [LARGE SCALE GENOMIC DNA]</scope>
    <source>
        <strain evidence="6 7">SCSIO 58843</strain>
    </source>
</reference>
<evidence type="ECO:0000313" key="7">
    <source>
        <dbReference type="Proteomes" id="UP000334019"/>
    </source>
</evidence>
<dbReference type="EMBL" id="CP045851">
    <property type="protein sequence ID" value="QGG95070.1"/>
    <property type="molecule type" value="Genomic_DNA"/>
</dbReference>
<protein>
    <submittedName>
        <fullName evidence="6">FAD-binding protein</fullName>
    </submittedName>
</protein>
<sequence>MPEWSNWSGLVRSTPERLVRPSSEEEVVAAVRDAATGGLTVRIAGSGHSFTRLVATDDAIVALDGLTGVVDVDPEAGESGEAELWAGTPIHAVGPLLHPHGVALRNQGDIDRQALAGACGTGTHGTGPSLTSFSGAVVGATLVLASGDVVSCDADHEPDLFRASRLSLGASGVVTRLRLAVRPSYRLHEREWAEPVDDALARLDDLIAATRHFEFFWFPGGDQAWCKALDETDAEPDELPDVDGERIDDSWAIYPSDRDDRFNEMEYAVPAEKGPACFQALRELYRTRHPDTRWPIEYRTQAADDVWMSPAHGRPTVTLSIHEPVDRDHEPLFRDAEEIFRAFDGRPHWGKLSYLDPSELPALVPGWDEWWAARDAADPDGVFLNDHLRRLAGR</sequence>
<dbReference type="Pfam" id="PF01565">
    <property type="entry name" value="FAD_binding_4"/>
    <property type="match status" value="1"/>
</dbReference>
<dbReference type="SUPFAM" id="SSF56176">
    <property type="entry name" value="FAD-binding/transporter-associated domain-like"/>
    <property type="match status" value="1"/>
</dbReference>